<name>A0A0W8FGV9_9ZZZZ</name>
<gene>
    <name evidence="1" type="ORF">ASZ90_010293</name>
</gene>
<sequence length="114" mass="13550">MDKSYDAEQIKRLIREKLMADSRIPIRTGKQRKIRGKYRRELTGSLDTKKCHRRIFAEAAFPALKRTPGESLKARKNRFQTKEIRINLILYNLKRTITPVGLQIMIELFYKKEN</sequence>
<dbReference type="EMBL" id="LNQE01001238">
    <property type="protein sequence ID" value="KUG19985.1"/>
    <property type="molecule type" value="Genomic_DNA"/>
</dbReference>
<proteinExistence type="predicted"/>
<evidence type="ECO:0000313" key="1">
    <source>
        <dbReference type="EMBL" id="KUG19985.1"/>
    </source>
</evidence>
<dbReference type="AlphaFoldDB" id="A0A0W8FGV9"/>
<organism evidence="1">
    <name type="scientific">hydrocarbon metagenome</name>
    <dbReference type="NCBI Taxonomy" id="938273"/>
    <lineage>
        <taxon>unclassified sequences</taxon>
        <taxon>metagenomes</taxon>
        <taxon>ecological metagenomes</taxon>
    </lineage>
</organism>
<accession>A0A0W8FGV9</accession>
<comment type="caution">
    <text evidence="1">The sequence shown here is derived from an EMBL/GenBank/DDBJ whole genome shotgun (WGS) entry which is preliminary data.</text>
</comment>
<protein>
    <submittedName>
        <fullName evidence="1">Mobile element protein</fullName>
    </submittedName>
</protein>
<reference evidence="1" key="1">
    <citation type="journal article" date="2015" name="Proc. Natl. Acad. Sci. U.S.A.">
        <title>Networks of energetic and metabolic interactions define dynamics in microbial communities.</title>
        <authorList>
            <person name="Embree M."/>
            <person name="Liu J.K."/>
            <person name="Al-Bassam M.M."/>
            <person name="Zengler K."/>
        </authorList>
    </citation>
    <scope>NUCLEOTIDE SEQUENCE</scope>
</reference>